<feature type="compositionally biased region" description="Pro residues" evidence="1">
    <location>
        <begin position="458"/>
        <end position="480"/>
    </location>
</feature>
<evidence type="ECO:0000313" key="3">
    <source>
        <dbReference type="Proteomes" id="UP001499878"/>
    </source>
</evidence>
<dbReference type="EMBL" id="BAABJR010000040">
    <property type="protein sequence ID" value="GAA5218024.1"/>
    <property type="molecule type" value="Genomic_DNA"/>
</dbReference>
<feature type="region of interest" description="Disordered" evidence="1">
    <location>
        <begin position="343"/>
        <end position="368"/>
    </location>
</feature>
<gene>
    <name evidence="2" type="ORF">GCM10023323_77150</name>
</gene>
<keyword evidence="3" id="KW-1185">Reference proteome</keyword>
<feature type="region of interest" description="Disordered" evidence="1">
    <location>
        <begin position="411"/>
        <end position="512"/>
    </location>
</feature>
<evidence type="ECO:0008006" key="4">
    <source>
        <dbReference type="Google" id="ProtNLM"/>
    </source>
</evidence>
<feature type="compositionally biased region" description="Basic and acidic residues" evidence="1">
    <location>
        <begin position="481"/>
        <end position="490"/>
    </location>
</feature>
<dbReference type="PANTHER" id="PTHR32305:SF17">
    <property type="entry name" value="TRNA NUCLEASE WAPA"/>
    <property type="match status" value="1"/>
</dbReference>
<dbReference type="InterPro" id="IPR022385">
    <property type="entry name" value="Rhs_assc_core"/>
</dbReference>
<feature type="compositionally biased region" description="Low complexity" evidence="1">
    <location>
        <begin position="416"/>
        <end position="447"/>
    </location>
</feature>
<dbReference type="Gene3D" id="2.180.10.10">
    <property type="entry name" value="RHS repeat-associated core"/>
    <property type="match status" value="1"/>
</dbReference>
<name>A0ABP9TGT7_9ACTN</name>
<evidence type="ECO:0000313" key="2">
    <source>
        <dbReference type="EMBL" id="GAA5218024.1"/>
    </source>
</evidence>
<sequence>MGGLVNETVVFVYNSDDLPIAIGGSAPYLTDVQYSAFGEILRTDAGPAGKKVYGSYIYDEFTRRLQTATFDRSVAPVRISETKYGYDEAGNITKISDTPGGASPDAGKTDNQCFVYDQLRQMTSAWSAKTDDCTAGPSKDTVGGPEAYWQSYEFDAAGNRTKLVEHDTTGDTAKNVTRAYTYGKTGVGGPSALAEIKSVGPQGERLNTFAYDKAGNTTQRQHGGTTQTLKWDVEGELRKVTEPVEGGGTKATSYLYGADGERLIRTGADGSRTLYLGDAELTVSADNMTKTAERFYAHPDGMTTVRATGGERQLMISDHHGTSHTVVDMADPAMRVTRRKSMPFGEERGQQPSSWPGQRGFVGGTVDQDTGLTRLGARDYAPATGRFISVDPMVDYGNPATMNPYAYSNNAPATFSDPQASSSRSSSASQSGSRPKPQSAQQPAARRPSPHARHPRPPPDAPPHWPASVPSKPPSEPQPRPAEKPHKLNLHELNGSDGGTPEGVPPPNLERFGIDLQPEALLPEASDGIGPCPEPLMGHLRRQRAGRLRRPPQRRHQITMSVRLDQTQQGSPQSGIEVHDAFAYAARPTRELACLQVRQPLPTAVPLTGRPCHCPNTAIPQPSRLRGRQQLPFVLIRE</sequence>
<dbReference type="NCBIfam" id="TIGR03696">
    <property type="entry name" value="Rhs_assc_core"/>
    <property type="match status" value="1"/>
</dbReference>
<dbReference type="Proteomes" id="UP001499878">
    <property type="component" value="Unassembled WGS sequence"/>
</dbReference>
<dbReference type="InterPro" id="IPR050708">
    <property type="entry name" value="T6SS_VgrG/RHS"/>
</dbReference>
<comment type="caution">
    <text evidence="2">The sequence shown here is derived from an EMBL/GenBank/DDBJ whole genome shotgun (WGS) entry which is preliminary data.</text>
</comment>
<proteinExistence type="predicted"/>
<organism evidence="2 3">
    <name type="scientific">Streptomyces thinghirensis</name>
    <dbReference type="NCBI Taxonomy" id="551547"/>
    <lineage>
        <taxon>Bacteria</taxon>
        <taxon>Bacillati</taxon>
        <taxon>Actinomycetota</taxon>
        <taxon>Actinomycetes</taxon>
        <taxon>Kitasatosporales</taxon>
        <taxon>Streptomycetaceae</taxon>
        <taxon>Streptomyces</taxon>
    </lineage>
</organism>
<protein>
    <recommendedName>
        <fullName evidence="4">RHS repeat-associated core domain-containing protein</fullName>
    </recommendedName>
</protein>
<dbReference type="PANTHER" id="PTHR32305">
    <property type="match status" value="1"/>
</dbReference>
<evidence type="ECO:0000256" key="1">
    <source>
        <dbReference type="SAM" id="MobiDB-lite"/>
    </source>
</evidence>
<accession>A0ABP9TGT7</accession>
<reference evidence="3" key="1">
    <citation type="journal article" date="2019" name="Int. J. Syst. Evol. Microbiol.">
        <title>The Global Catalogue of Microorganisms (GCM) 10K type strain sequencing project: providing services to taxonomists for standard genome sequencing and annotation.</title>
        <authorList>
            <consortium name="The Broad Institute Genomics Platform"/>
            <consortium name="The Broad Institute Genome Sequencing Center for Infectious Disease"/>
            <person name="Wu L."/>
            <person name="Ma J."/>
        </authorList>
    </citation>
    <scope>NUCLEOTIDE SEQUENCE [LARGE SCALE GENOMIC DNA]</scope>
    <source>
        <strain evidence="3">JCM 18306</strain>
    </source>
</reference>